<dbReference type="PANTHER" id="PTHR48099">
    <property type="entry name" value="C-1-TETRAHYDROFOLATE SYNTHASE, CYTOPLASMIC-RELATED"/>
    <property type="match status" value="1"/>
</dbReference>
<gene>
    <name evidence="10" type="ORF">S06H3_56470</name>
</gene>
<comment type="caution">
    <text evidence="10">The sequence shown here is derived from an EMBL/GenBank/DDBJ whole genome shotgun (WGS) entry which is preliminary data.</text>
</comment>
<dbReference type="Gene3D" id="3.40.50.10860">
    <property type="entry name" value="Leucine Dehydrogenase, chain A, domain 1"/>
    <property type="match status" value="1"/>
</dbReference>
<dbReference type="GO" id="GO:0004477">
    <property type="term" value="F:methenyltetrahydrofolate cyclohydrolase activity"/>
    <property type="evidence" value="ECO:0007669"/>
    <property type="project" value="UniProtKB-EC"/>
</dbReference>
<dbReference type="PANTHER" id="PTHR48099:SF5">
    <property type="entry name" value="C-1-TETRAHYDROFOLATE SYNTHASE, CYTOPLASMIC"/>
    <property type="match status" value="1"/>
</dbReference>
<comment type="subunit">
    <text evidence="2">Homodimer.</text>
</comment>
<accession>X1RB08</accession>
<dbReference type="GO" id="GO:0035999">
    <property type="term" value="P:tetrahydrofolate interconversion"/>
    <property type="evidence" value="ECO:0007669"/>
    <property type="project" value="TreeGrafter"/>
</dbReference>
<evidence type="ECO:0000256" key="4">
    <source>
        <dbReference type="ARBA" id="ARBA00022563"/>
    </source>
</evidence>
<evidence type="ECO:0000256" key="6">
    <source>
        <dbReference type="ARBA" id="ARBA00022857"/>
    </source>
</evidence>
<dbReference type="InterPro" id="IPR046346">
    <property type="entry name" value="Aminoacid_DH-like_N_sf"/>
</dbReference>
<dbReference type="GO" id="GO:0005829">
    <property type="term" value="C:cytosol"/>
    <property type="evidence" value="ECO:0007669"/>
    <property type="project" value="TreeGrafter"/>
</dbReference>
<evidence type="ECO:0000256" key="5">
    <source>
        <dbReference type="ARBA" id="ARBA00022801"/>
    </source>
</evidence>
<dbReference type="PRINTS" id="PR00085">
    <property type="entry name" value="THFDHDRGNASE"/>
</dbReference>
<dbReference type="EC" id="3.5.4.9" evidence="3"/>
<dbReference type="FunFam" id="3.40.50.10860:FF:000005">
    <property type="entry name" value="C-1-tetrahydrofolate synthase, cytoplasmic, putative"/>
    <property type="match status" value="1"/>
</dbReference>
<keyword evidence="7" id="KW-0560">Oxidoreductase</keyword>
<dbReference type="Pfam" id="PF00763">
    <property type="entry name" value="THF_DHG_CYH"/>
    <property type="match status" value="1"/>
</dbReference>
<evidence type="ECO:0000256" key="2">
    <source>
        <dbReference type="ARBA" id="ARBA00011738"/>
    </source>
</evidence>
<feature type="domain" description="Tetrahydrofolate dehydrogenase/cyclohydrolase catalytic" evidence="9">
    <location>
        <begin position="5"/>
        <end position="119"/>
    </location>
</feature>
<dbReference type="SUPFAM" id="SSF53223">
    <property type="entry name" value="Aminoacid dehydrogenase-like, N-terminal domain"/>
    <property type="match status" value="1"/>
</dbReference>
<evidence type="ECO:0000259" key="9">
    <source>
        <dbReference type="Pfam" id="PF00763"/>
    </source>
</evidence>
<reference evidence="10" key="1">
    <citation type="journal article" date="2014" name="Front. Microbiol.">
        <title>High frequency of phylogenetically diverse reductive dehalogenase-homologous genes in deep subseafloor sedimentary metagenomes.</title>
        <authorList>
            <person name="Kawai M."/>
            <person name="Futagami T."/>
            <person name="Toyoda A."/>
            <person name="Takaki Y."/>
            <person name="Nishi S."/>
            <person name="Hori S."/>
            <person name="Arai W."/>
            <person name="Tsubouchi T."/>
            <person name="Morono Y."/>
            <person name="Uchiyama I."/>
            <person name="Ito T."/>
            <person name="Fujiyama A."/>
            <person name="Inagaki F."/>
            <person name="Takami H."/>
        </authorList>
    </citation>
    <scope>NUCLEOTIDE SEQUENCE</scope>
    <source>
        <strain evidence="10">Expedition CK06-06</strain>
    </source>
</reference>
<dbReference type="GO" id="GO:0004488">
    <property type="term" value="F:methylenetetrahydrofolate dehydrogenase (NADP+) activity"/>
    <property type="evidence" value="ECO:0007669"/>
    <property type="project" value="InterPro"/>
</dbReference>
<evidence type="ECO:0000313" key="10">
    <source>
        <dbReference type="EMBL" id="GAI52769.1"/>
    </source>
</evidence>
<dbReference type="InterPro" id="IPR020630">
    <property type="entry name" value="THF_DH/CycHdrlase_cat_dom"/>
</dbReference>
<comment type="pathway">
    <text evidence="1">One-carbon metabolism; tetrahydrofolate interconversion.</text>
</comment>
<keyword evidence="5" id="KW-0378">Hydrolase</keyword>
<keyword evidence="8" id="KW-0511">Multifunctional enzyme</keyword>
<dbReference type="InterPro" id="IPR000672">
    <property type="entry name" value="THF_DH/CycHdrlase"/>
</dbReference>
<evidence type="ECO:0000256" key="8">
    <source>
        <dbReference type="ARBA" id="ARBA00023268"/>
    </source>
</evidence>
<keyword evidence="6" id="KW-0521">NADP</keyword>
<protein>
    <recommendedName>
        <fullName evidence="3">methenyltetrahydrofolate cyclohydrolase</fullName>
        <ecNumber evidence="3">3.5.4.9</ecNumber>
    </recommendedName>
</protein>
<evidence type="ECO:0000256" key="1">
    <source>
        <dbReference type="ARBA" id="ARBA00004777"/>
    </source>
</evidence>
<dbReference type="AlphaFoldDB" id="X1RB08"/>
<dbReference type="EMBL" id="BARV01036323">
    <property type="protein sequence ID" value="GAI52769.1"/>
    <property type="molecule type" value="Genomic_DNA"/>
</dbReference>
<organism evidence="10">
    <name type="scientific">marine sediment metagenome</name>
    <dbReference type="NCBI Taxonomy" id="412755"/>
    <lineage>
        <taxon>unclassified sequences</taxon>
        <taxon>metagenomes</taxon>
        <taxon>ecological metagenomes</taxon>
    </lineage>
</organism>
<proteinExistence type="predicted"/>
<feature type="non-terminal residue" evidence="10">
    <location>
        <position position="146"/>
    </location>
</feature>
<evidence type="ECO:0000256" key="7">
    <source>
        <dbReference type="ARBA" id="ARBA00023002"/>
    </source>
</evidence>
<sequence length="146" mass="16071">MAKILDGKKLSTEIRDELKQDIKSLKEKGIVPGLAGILVGDDEGSATYVRLKEKAGEALGIHSEAVRLSKDATEEHLLKEIDRLNFDSEIHGIFIQLPLPEHIDENKALNAILPEKDVDGFHPMNVGKAWLGQEAFLPATPDGIRE</sequence>
<keyword evidence="4" id="KW-0554">One-carbon metabolism</keyword>
<name>X1RB08_9ZZZZ</name>
<evidence type="ECO:0000256" key="3">
    <source>
        <dbReference type="ARBA" id="ARBA00012776"/>
    </source>
</evidence>